<keyword evidence="1" id="KW-0548">Nucleotidyltransferase</keyword>
<feature type="non-terminal residue" evidence="1">
    <location>
        <position position="73"/>
    </location>
</feature>
<reference evidence="2" key="1">
    <citation type="submission" date="2017-03" db="EMBL/GenBank/DDBJ databases">
        <title>Phytopthora megakarya and P. palmivora, two closely related causual agents of cacao black pod achieved similar genome size and gene model numbers by different mechanisms.</title>
        <authorList>
            <person name="Ali S."/>
            <person name="Shao J."/>
            <person name="Larry D.J."/>
            <person name="Kronmiller B."/>
            <person name="Shen D."/>
            <person name="Strem M.D."/>
            <person name="Melnick R.L."/>
            <person name="Guiltinan M.J."/>
            <person name="Tyler B.M."/>
            <person name="Meinhardt L.W."/>
            <person name="Bailey B.A."/>
        </authorList>
    </citation>
    <scope>NUCLEOTIDE SEQUENCE [LARGE SCALE GENOMIC DNA]</scope>
    <source>
        <strain evidence="2">zdho120</strain>
    </source>
</reference>
<dbReference type="EMBL" id="NBNE01013001">
    <property type="protein sequence ID" value="OWY95384.1"/>
    <property type="molecule type" value="Genomic_DNA"/>
</dbReference>
<dbReference type="OrthoDB" id="140379at2759"/>
<dbReference type="GO" id="GO:0003964">
    <property type="term" value="F:RNA-directed DNA polymerase activity"/>
    <property type="evidence" value="ECO:0007669"/>
    <property type="project" value="UniProtKB-KW"/>
</dbReference>
<dbReference type="AlphaFoldDB" id="A0A225UQJ5"/>
<dbReference type="Proteomes" id="UP000198211">
    <property type="component" value="Unassembled WGS sequence"/>
</dbReference>
<protein>
    <submittedName>
        <fullName evidence="1">Reverse transcriptase</fullName>
    </submittedName>
</protein>
<organism evidence="1 2">
    <name type="scientific">Phytophthora megakarya</name>
    <dbReference type="NCBI Taxonomy" id="4795"/>
    <lineage>
        <taxon>Eukaryota</taxon>
        <taxon>Sar</taxon>
        <taxon>Stramenopiles</taxon>
        <taxon>Oomycota</taxon>
        <taxon>Peronosporomycetes</taxon>
        <taxon>Peronosporales</taxon>
        <taxon>Peronosporaceae</taxon>
        <taxon>Phytophthora</taxon>
    </lineage>
</organism>
<name>A0A225UQJ5_9STRA</name>
<keyword evidence="1" id="KW-0695">RNA-directed DNA polymerase</keyword>
<comment type="caution">
    <text evidence="1">The sequence shown here is derived from an EMBL/GenBank/DDBJ whole genome shotgun (WGS) entry which is preliminary data.</text>
</comment>
<keyword evidence="1" id="KW-0808">Transferase</keyword>
<accession>A0A225UQJ5</accession>
<sequence>MSSRTRCRDDRTVDVNRIDVAQTYIPSSSLLDEVKAAYAHDVDAKQLIEFPSAPSDKACRKLPLVYERVHIGI</sequence>
<evidence type="ECO:0000313" key="2">
    <source>
        <dbReference type="Proteomes" id="UP000198211"/>
    </source>
</evidence>
<gene>
    <name evidence="1" type="ORF">PHMEG_00034623</name>
</gene>
<keyword evidence="2" id="KW-1185">Reference proteome</keyword>
<evidence type="ECO:0000313" key="1">
    <source>
        <dbReference type="EMBL" id="OWY95384.1"/>
    </source>
</evidence>
<proteinExistence type="predicted"/>